<dbReference type="Pfam" id="PF01047">
    <property type="entry name" value="MarR"/>
    <property type="match status" value="1"/>
</dbReference>
<dbReference type="EMBL" id="CP007806">
    <property type="protein sequence ID" value="AIG27698.1"/>
    <property type="molecule type" value="Genomic_DNA"/>
</dbReference>
<dbReference type="SMART" id="SM00347">
    <property type="entry name" value="HTH_MARR"/>
    <property type="match status" value="1"/>
</dbReference>
<organism evidence="5 6">
    <name type="scientific">Brevibacillus laterosporus LMG 15441</name>
    <dbReference type="NCBI Taxonomy" id="1042163"/>
    <lineage>
        <taxon>Bacteria</taxon>
        <taxon>Bacillati</taxon>
        <taxon>Bacillota</taxon>
        <taxon>Bacilli</taxon>
        <taxon>Bacillales</taxon>
        <taxon>Paenibacillaceae</taxon>
        <taxon>Brevibacillus</taxon>
    </lineage>
</organism>
<dbReference type="GO" id="GO:0003700">
    <property type="term" value="F:DNA-binding transcription factor activity"/>
    <property type="evidence" value="ECO:0007669"/>
    <property type="project" value="InterPro"/>
</dbReference>
<dbReference type="GO" id="GO:0003677">
    <property type="term" value="F:DNA binding"/>
    <property type="evidence" value="ECO:0007669"/>
    <property type="project" value="UniProtKB-KW"/>
</dbReference>
<dbReference type="STRING" id="1042163.BRLA_c033860"/>
<evidence type="ECO:0000259" key="4">
    <source>
        <dbReference type="PROSITE" id="PS50995"/>
    </source>
</evidence>
<evidence type="ECO:0000256" key="1">
    <source>
        <dbReference type="ARBA" id="ARBA00023015"/>
    </source>
</evidence>
<sequence length="148" mass="17089">MTKQIVSEDSIGFMLGQTYRKIVYLLSSRLKDFDITTEQFSLLYQLDKQDGINQKELAHRTSKDQPSTTRILDALYKKGLIHKKTSENDRRAFLLFLTDAGKEMVKQTLPIEQQTIQEALQNISDADLAFMKQLLQQMSENAQKQIES</sequence>
<dbReference type="InterPro" id="IPR036388">
    <property type="entry name" value="WH-like_DNA-bd_sf"/>
</dbReference>
<gene>
    <name evidence="5" type="primary">slyA</name>
    <name evidence="5" type="ORF">BRLA_c033860</name>
</gene>
<keyword evidence="6" id="KW-1185">Reference proteome</keyword>
<dbReference type="InterPro" id="IPR036390">
    <property type="entry name" value="WH_DNA-bd_sf"/>
</dbReference>
<evidence type="ECO:0000256" key="2">
    <source>
        <dbReference type="ARBA" id="ARBA00023125"/>
    </source>
</evidence>
<dbReference type="Gene3D" id="1.10.10.10">
    <property type="entry name" value="Winged helix-like DNA-binding domain superfamily/Winged helix DNA-binding domain"/>
    <property type="match status" value="1"/>
</dbReference>
<dbReference type="Proteomes" id="UP000005850">
    <property type="component" value="Chromosome"/>
</dbReference>
<keyword evidence="3" id="KW-0804">Transcription</keyword>
<evidence type="ECO:0000256" key="3">
    <source>
        <dbReference type="ARBA" id="ARBA00023163"/>
    </source>
</evidence>
<accession>A0A075R8U8</accession>
<dbReference type="KEGG" id="blr:BRLA_c033860"/>
<proteinExistence type="predicted"/>
<reference evidence="5 6" key="1">
    <citation type="journal article" date="2011" name="J. Bacteriol.">
        <title>Genome sequence of Brevibacillus laterosporus LMG 15441, a pathogen of invertebrates.</title>
        <authorList>
            <person name="Djukic M."/>
            <person name="Poehlein A."/>
            <person name="Thurmer A."/>
            <person name="Daniel R."/>
        </authorList>
    </citation>
    <scope>NUCLEOTIDE SEQUENCE [LARGE SCALE GENOMIC DNA]</scope>
    <source>
        <strain evidence="5 6">LMG 15441</strain>
    </source>
</reference>
<dbReference type="PRINTS" id="PR00598">
    <property type="entry name" value="HTHMARR"/>
</dbReference>
<evidence type="ECO:0000313" key="6">
    <source>
        <dbReference type="Proteomes" id="UP000005850"/>
    </source>
</evidence>
<dbReference type="PANTHER" id="PTHR42756:SF1">
    <property type="entry name" value="TRANSCRIPTIONAL REPRESSOR OF EMRAB OPERON"/>
    <property type="match status" value="1"/>
</dbReference>
<dbReference type="eggNOG" id="COG1846">
    <property type="taxonomic scope" value="Bacteria"/>
</dbReference>
<protein>
    <submittedName>
        <fullName evidence="5">Transcriptional regulator SlyA</fullName>
    </submittedName>
</protein>
<dbReference type="AlphaFoldDB" id="A0A075R8U8"/>
<dbReference type="RefSeq" id="WP_003336814.1">
    <property type="nucleotide sequence ID" value="NZ_CP007806.1"/>
</dbReference>
<dbReference type="PANTHER" id="PTHR42756">
    <property type="entry name" value="TRANSCRIPTIONAL REGULATOR, MARR"/>
    <property type="match status" value="1"/>
</dbReference>
<dbReference type="PROSITE" id="PS50995">
    <property type="entry name" value="HTH_MARR_2"/>
    <property type="match status" value="1"/>
</dbReference>
<keyword evidence="1" id="KW-0805">Transcription regulation</keyword>
<name>A0A075R8U8_BRELA</name>
<dbReference type="HOGENOM" id="CLU_083287_18_6_9"/>
<feature type="domain" description="HTH marR-type" evidence="4">
    <location>
        <begin position="8"/>
        <end position="140"/>
    </location>
</feature>
<evidence type="ECO:0000313" key="5">
    <source>
        <dbReference type="EMBL" id="AIG27698.1"/>
    </source>
</evidence>
<dbReference type="SUPFAM" id="SSF46785">
    <property type="entry name" value="Winged helix' DNA-binding domain"/>
    <property type="match status" value="1"/>
</dbReference>
<dbReference type="InterPro" id="IPR000835">
    <property type="entry name" value="HTH_MarR-typ"/>
</dbReference>
<keyword evidence="2" id="KW-0238">DNA-binding</keyword>